<evidence type="ECO:0000256" key="1">
    <source>
        <dbReference type="ARBA" id="ARBA00022574"/>
    </source>
</evidence>
<feature type="compositionally biased region" description="Polar residues" evidence="2">
    <location>
        <begin position="238"/>
        <end position="256"/>
    </location>
</feature>
<dbReference type="Proteomes" id="UP000593565">
    <property type="component" value="Unassembled WGS sequence"/>
</dbReference>
<evidence type="ECO:0000313" key="5">
    <source>
        <dbReference type="Proteomes" id="UP000593565"/>
    </source>
</evidence>
<keyword evidence="1" id="KW-0853">WD repeat</keyword>
<feature type="region of interest" description="Disordered" evidence="2">
    <location>
        <begin position="238"/>
        <end position="301"/>
    </location>
</feature>
<dbReference type="AlphaFoldDB" id="A0A7J6AUZ0"/>
<dbReference type="InterPro" id="IPR010508">
    <property type="entry name" value="NBEA-like_DUF1088"/>
</dbReference>
<dbReference type="PANTHER" id="PTHR13743:SF62">
    <property type="entry name" value="NEUROBEACHIN"/>
    <property type="match status" value="1"/>
</dbReference>
<proteinExistence type="predicted"/>
<dbReference type="EMBL" id="JAAGNN010000008">
    <property type="protein sequence ID" value="KAF4086425.1"/>
    <property type="molecule type" value="Genomic_DNA"/>
</dbReference>
<evidence type="ECO:0000313" key="4">
    <source>
        <dbReference type="EMBL" id="KAF4086425.1"/>
    </source>
</evidence>
<name>A0A7J6AUZ0_AMEME</name>
<gene>
    <name evidence="4" type="ORF">AMELA_G00106100</name>
</gene>
<dbReference type="Pfam" id="PF06469">
    <property type="entry name" value="DUF1088"/>
    <property type="match status" value="1"/>
</dbReference>
<dbReference type="InterPro" id="IPR050865">
    <property type="entry name" value="BEACH_Domain"/>
</dbReference>
<sequence>MDRGDVDLGFRAMPMSEEQRHLHVWRSHSTKSVMDFVNSNENIIFVHNTIHLISQMVDNIIIACGGILPLLSAATSPSAELEGIEATQGMSSDTAVTFLTRLMSMVDVLVFGSSLNFSEIEAEKNMSSGGLMRQCLRLVCCVAVKNCLECRQRHRDRGMKSCVSSVKALESMQSSCKDVDINRLRAVVFRDVDDGKQAQFLALAVVYFISVLMVSKYRDILEPQREMTRAFSQLGRSIRQEINSPTSTENPLTYSDSSKDPTLVSDPHAEVSLPHSDSGLGDEPASCMFNGAELEPGSRGPDGLRGILCTLSPEAKAQENLTEADLLKPAASISSISQSNKGINVKEILKSLVAAPLDASESSPEPTTYPENQVLKRETQTTMPMQFHSFDRSVVVQAKKPPAGSMAVNTVVTSSSSMASSGSTPNIFTATSATPKSMINTTGAADPATSSSSSSSSFVNGATSKNLPAVQTVGPMPEDTMENMSITAKLERALEKVAPLLREIFVDFAPFLSRTLLGSHGQELLIEGLVCMKSSTSVVELVMLLCSQEWQNSIQKNAGLAFIELINEGRLLCHAMKDHIVRVANEAEFILNRQRAEDVHKHADFESNCAQYAVDRREEEKMCDHLISAAKHRDRVTANQLKQKIVNILTNKHGAWGALTHSQLHDFWRLDYWEDDLRRRRRFVRNPFGSTHLDISCKPLEDYGHEEADVLKGRKSFRGHMVASQNPEAELMLEAEDDAVSLLQDKDMDNLAGPVLMSTPAQLVAPGTGGPRDAFHHHKRNLFRGG</sequence>
<feature type="domain" description="DUF1088" evidence="3">
    <location>
        <begin position="568"/>
        <end position="734"/>
    </location>
</feature>
<protein>
    <recommendedName>
        <fullName evidence="3">DUF1088 domain-containing protein</fullName>
    </recommendedName>
</protein>
<organism evidence="4 5">
    <name type="scientific">Ameiurus melas</name>
    <name type="common">Black bullhead</name>
    <name type="synonym">Silurus melas</name>
    <dbReference type="NCBI Taxonomy" id="219545"/>
    <lineage>
        <taxon>Eukaryota</taxon>
        <taxon>Metazoa</taxon>
        <taxon>Chordata</taxon>
        <taxon>Craniata</taxon>
        <taxon>Vertebrata</taxon>
        <taxon>Euteleostomi</taxon>
        <taxon>Actinopterygii</taxon>
        <taxon>Neopterygii</taxon>
        <taxon>Teleostei</taxon>
        <taxon>Ostariophysi</taxon>
        <taxon>Siluriformes</taxon>
        <taxon>Ictaluridae</taxon>
        <taxon>Ameiurus</taxon>
    </lineage>
</organism>
<dbReference type="GO" id="GO:0005829">
    <property type="term" value="C:cytosol"/>
    <property type="evidence" value="ECO:0007669"/>
    <property type="project" value="TreeGrafter"/>
</dbReference>
<dbReference type="GO" id="GO:0008104">
    <property type="term" value="P:intracellular protein localization"/>
    <property type="evidence" value="ECO:0007669"/>
    <property type="project" value="TreeGrafter"/>
</dbReference>
<evidence type="ECO:0000256" key="2">
    <source>
        <dbReference type="SAM" id="MobiDB-lite"/>
    </source>
</evidence>
<feature type="region of interest" description="Disordered" evidence="2">
    <location>
        <begin position="439"/>
        <end position="461"/>
    </location>
</feature>
<dbReference type="PANTHER" id="PTHR13743">
    <property type="entry name" value="BEIGE/BEACH-RELATED"/>
    <property type="match status" value="1"/>
</dbReference>
<evidence type="ECO:0000259" key="3">
    <source>
        <dbReference type="Pfam" id="PF06469"/>
    </source>
</evidence>
<accession>A0A7J6AUZ0</accession>
<dbReference type="GO" id="GO:0016020">
    <property type="term" value="C:membrane"/>
    <property type="evidence" value="ECO:0007669"/>
    <property type="project" value="TreeGrafter"/>
</dbReference>
<keyword evidence="5" id="KW-1185">Reference proteome</keyword>
<dbReference type="GO" id="GO:0019901">
    <property type="term" value="F:protein kinase binding"/>
    <property type="evidence" value="ECO:0007669"/>
    <property type="project" value="TreeGrafter"/>
</dbReference>
<comment type="caution">
    <text evidence="4">The sequence shown here is derived from an EMBL/GenBank/DDBJ whole genome shotgun (WGS) entry which is preliminary data.</text>
</comment>
<reference evidence="4 5" key="1">
    <citation type="submission" date="2020-02" db="EMBL/GenBank/DDBJ databases">
        <title>A chromosome-scale genome assembly of the black bullhead catfish (Ameiurus melas).</title>
        <authorList>
            <person name="Wen M."/>
            <person name="Zham M."/>
            <person name="Cabau C."/>
            <person name="Klopp C."/>
            <person name="Donnadieu C."/>
            <person name="Roques C."/>
            <person name="Bouchez O."/>
            <person name="Lampietro C."/>
            <person name="Jouanno E."/>
            <person name="Herpin A."/>
            <person name="Louis A."/>
            <person name="Berthelot C."/>
            <person name="Parey E."/>
            <person name="Roest-Crollius H."/>
            <person name="Braasch I."/>
            <person name="Postlethwait J."/>
            <person name="Robinson-Rechavi M."/>
            <person name="Echchiki A."/>
            <person name="Begum T."/>
            <person name="Montfort J."/>
            <person name="Schartl M."/>
            <person name="Bobe J."/>
            <person name="Guiguen Y."/>
        </authorList>
    </citation>
    <scope>NUCLEOTIDE SEQUENCE [LARGE SCALE GENOMIC DNA]</scope>
    <source>
        <strain evidence="4">M_S1</strain>
        <tissue evidence="4">Blood</tissue>
    </source>
</reference>